<sequence>MMLLPRPLTLFIDRLPVPVVQRIVSQVFHQVLRQHPDLFDRLGTEANKRFCFAPTDLDLVFFIHPASKSFRTFRKAKVPRSDATVAGPMLTLLALLEGRIDGDAVFFSRSLTVTGDMEAMLALRNALDDCSFDLPSDLAGMAGPLAGPFKRAAELVRRRALNGAV</sequence>
<organism evidence="2 3">
    <name type="scientific">Devosia albogilva</name>
    <dbReference type="NCBI Taxonomy" id="429726"/>
    <lineage>
        <taxon>Bacteria</taxon>
        <taxon>Pseudomonadati</taxon>
        <taxon>Pseudomonadota</taxon>
        <taxon>Alphaproteobacteria</taxon>
        <taxon>Hyphomicrobiales</taxon>
        <taxon>Devosiaceae</taxon>
        <taxon>Devosia</taxon>
    </lineage>
</organism>
<dbReference type="EMBL" id="JBHUNP010000001">
    <property type="protein sequence ID" value="MFD2648087.1"/>
    <property type="molecule type" value="Genomic_DNA"/>
</dbReference>
<dbReference type="Gene3D" id="3.30.1050.10">
    <property type="entry name" value="SCP2 sterol-binding domain"/>
    <property type="match status" value="1"/>
</dbReference>
<feature type="domain" description="SCP2" evidence="1">
    <location>
        <begin position="28"/>
        <end position="128"/>
    </location>
</feature>
<dbReference type="RefSeq" id="WP_386833161.1">
    <property type="nucleotide sequence ID" value="NZ_JBHUNP010000001.1"/>
</dbReference>
<evidence type="ECO:0000313" key="2">
    <source>
        <dbReference type="EMBL" id="MFD2648087.1"/>
    </source>
</evidence>
<evidence type="ECO:0000259" key="1">
    <source>
        <dbReference type="Pfam" id="PF02036"/>
    </source>
</evidence>
<dbReference type="Pfam" id="PF02036">
    <property type="entry name" value="SCP2"/>
    <property type="match status" value="1"/>
</dbReference>
<dbReference type="InterPro" id="IPR003033">
    <property type="entry name" value="SCP2_sterol-bd_dom"/>
</dbReference>
<proteinExistence type="predicted"/>
<protein>
    <submittedName>
        <fullName evidence="2">SCP2 domain-containing protein</fullName>
    </submittedName>
</protein>
<dbReference type="SUPFAM" id="SSF55718">
    <property type="entry name" value="SCP-like"/>
    <property type="match status" value="1"/>
</dbReference>
<reference evidence="3" key="1">
    <citation type="journal article" date="2019" name="Int. J. Syst. Evol. Microbiol.">
        <title>The Global Catalogue of Microorganisms (GCM) 10K type strain sequencing project: providing services to taxonomists for standard genome sequencing and annotation.</title>
        <authorList>
            <consortium name="The Broad Institute Genomics Platform"/>
            <consortium name="The Broad Institute Genome Sequencing Center for Infectious Disease"/>
            <person name="Wu L."/>
            <person name="Ma J."/>
        </authorList>
    </citation>
    <scope>NUCLEOTIDE SEQUENCE [LARGE SCALE GENOMIC DNA]</scope>
    <source>
        <strain evidence="3">CCM 7427</strain>
    </source>
</reference>
<dbReference type="Proteomes" id="UP001597521">
    <property type="component" value="Unassembled WGS sequence"/>
</dbReference>
<accession>A0ABW5QKL2</accession>
<keyword evidence="3" id="KW-1185">Reference proteome</keyword>
<evidence type="ECO:0000313" key="3">
    <source>
        <dbReference type="Proteomes" id="UP001597521"/>
    </source>
</evidence>
<comment type="caution">
    <text evidence="2">The sequence shown here is derived from an EMBL/GenBank/DDBJ whole genome shotgun (WGS) entry which is preliminary data.</text>
</comment>
<dbReference type="InterPro" id="IPR036527">
    <property type="entry name" value="SCP2_sterol-bd_dom_sf"/>
</dbReference>
<name>A0ABW5QKL2_9HYPH</name>
<gene>
    <name evidence="2" type="ORF">ACFSX5_09820</name>
</gene>